<accession>A0A4U7N4A0</accession>
<gene>
    <name evidence="2" type="ORF">FAP39_09925</name>
</gene>
<evidence type="ECO:0000313" key="3">
    <source>
        <dbReference type="Proteomes" id="UP000306575"/>
    </source>
</evidence>
<evidence type="ECO:0000256" key="1">
    <source>
        <dbReference type="SAM" id="Phobius"/>
    </source>
</evidence>
<feature type="transmembrane region" description="Helical" evidence="1">
    <location>
        <begin position="100"/>
        <end position="119"/>
    </location>
</feature>
<feature type="transmembrane region" description="Helical" evidence="1">
    <location>
        <begin position="31"/>
        <end position="48"/>
    </location>
</feature>
<dbReference type="Proteomes" id="UP000306575">
    <property type="component" value="Unassembled WGS sequence"/>
</dbReference>
<keyword evidence="1" id="KW-1133">Transmembrane helix</keyword>
<feature type="transmembrane region" description="Helical" evidence="1">
    <location>
        <begin position="7"/>
        <end position="25"/>
    </location>
</feature>
<keyword evidence="3" id="KW-1185">Reference proteome</keyword>
<organism evidence="2 3">
    <name type="scientific">Shimia litoralis</name>
    <dbReference type="NCBI Taxonomy" id="420403"/>
    <lineage>
        <taxon>Bacteria</taxon>
        <taxon>Pseudomonadati</taxon>
        <taxon>Pseudomonadota</taxon>
        <taxon>Alphaproteobacteria</taxon>
        <taxon>Rhodobacterales</taxon>
        <taxon>Roseobacteraceae</taxon>
    </lineage>
</organism>
<feature type="transmembrane region" description="Helical" evidence="1">
    <location>
        <begin position="68"/>
        <end position="88"/>
    </location>
</feature>
<keyword evidence="1" id="KW-0812">Transmembrane</keyword>
<comment type="caution">
    <text evidence="2">The sequence shown here is derived from an EMBL/GenBank/DDBJ whole genome shotgun (WGS) entry which is preliminary data.</text>
</comment>
<name>A0A4U7N4A0_9RHOB</name>
<dbReference type="EMBL" id="SULI01000010">
    <property type="protein sequence ID" value="TKZ20600.1"/>
    <property type="molecule type" value="Genomic_DNA"/>
</dbReference>
<dbReference type="AlphaFoldDB" id="A0A4U7N4A0"/>
<sequence>MTSRGKYLFLIRALTFAILLLALLAIPRFGWWSASALIVGSVVVYFWAPRPARPAGSLSYDRVSAVVLPDWLGLIFGSIMCALPVWAAPSMGTSDWVHPMAWLVWPMGLCMASFTVIGWRYECLNFVVTPAHLSIDTGVAKYDIIWDDILGVSPWKRDLPRWMRRLTPILISMGHYTQAGAIVLARESSGISLERKGQKPFVISTDGFETNTQTLMAHMIARDIKIGRGLSHLAPSKRHHKTIGEA</sequence>
<dbReference type="OrthoDB" id="7877316at2"/>
<reference evidence="2 3" key="1">
    <citation type="submission" date="2019-04" db="EMBL/GenBank/DDBJ databases">
        <title>Genome sequence of Pelagicola litoralis CL-ES2.</title>
        <authorList>
            <person name="Cao J."/>
        </authorList>
    </citation>
    <scope>NUCLEOTIDE SEQUENCE [LARGE SCALE GENOMIC DNA]</scope>
    <source>
        <strain evidence="2 3">CL-ES2</strain>
    </source>
</reference>
<dbReference type="RefSeq" id="WP_138016249.1">
    <property type="nucleotide sequence ID" value="NZ_SULI01000010.1"/>
</dbReference>
<proteinExistence type="predicted"/>
<keyword evidence="1" id="KW-0472">Membrane</keyword>
<evidence type="ECO:0000313" key="2">
    <source>
        <dbReference type="EMBL" id="TKZ20600.1"/>
    </source>
</evidence>
<protein>
    <submittedName>
        <fullName evidence="2">Uncharacterized protein</fullName>
    </submittedName>
</protein>